<dbReference type="Gene3D" id="1.10.275.10">
    <property type="entry name" value="Fumarase/aspartase (N-terminal domain)"/>
    <property type="match status" value="1"/>
</dbReference>
<dbReference type="GO" id="GO:0004056">
    <property type="term" value="F:argininosuccinate lyase activity"/>
    <property type="evidence" value="ECO:0007669"/>
    <property type="project" value="UniProtKB-UniRule"/>
</dbReference>
<feature type="domain" description="Fumarate lyase N-terminal" evidence="6">
    <location>
        <begin position="10"/>
        <end position="300"/>
    </location>
</feature>
<evidence type="ECO:0000256" key="2">
    <source>
        <dbReference type="ARBA" id="ARBA00004941"/>
    </source>
</evidence>
<evidence type="ECO:0000256" key="1">
    <source>
        <dbReference type="ARBA" id="ARBA00000985"/>
    </source>
</evidence>
<comment type="catalytic activity">
    <reaction evidence="1 5">
        <text>2-(N(omega)-L-arginino)succinate = fumarate + L-arginine</text>
        <dbReference type="Rhea" id="RHEA:24020"/>
        <dbReference type="ChEBI" id="CHEBI:29806"/>
        <dbReference type="ChEBI" id="CHEBI:32682"/>
        <dbReference type="ChEBI" id="CHEBI:57472"/>
        <dbReference type="EC" id="4.3.2.1"/>
    </reaction>
</comment>
<dbReference type="GO" id="GO:0042450">
    <property type="term" value="P:L-arginine biosynthetic process via ornithine"/>
    <property type="evidence" value="ECO:0007669"/>
    <property type="project" value="UniProtKB-UniRule"/>
</dbReference>
<comment type="pathway">
    <text evidence="2 5">Amino-acid biosynthesis; L-arginine biosynthesis; L-arginine from L-ornithine and carbamoyl phosphate: step 3/3.</text>
</comment>
<evidence type="ECO:0000259" key="6">
    <source>
        <dbReference type="Pfam" id="PF00206"/>
    </source>
</evidence>
<dbReference type="Gene3D" id="1.10.40.30">
    <property type="entry name" value="Fumarase/aspartase (C-terminal domain)"/>
    <property type="match status" value="1"/>
</dbReference>
<organism evidence="7 8">
    <name type="scientific">Aquirufa rosea</name>
    <dbReference type="NCBI Taxonomy" id="2509241"/>
    <lineage>
        <taxon>Bacteria</taxon>
        <taxon>Pseudomonadati</taxon>
        <taxon>Bacteroidota</taxon>
        <taxon>Cytophagia</taxon>
        <taxon>Cytophagales</taxon>
        <taxon>Flectobacillaceae</taxon>
        <taxon>Aquirufa</taxon>
    </lineage>
</organism>
<evidence type="ECO:0000313" key="7">
    <source>
        <dbReference type="EMBL" id="RXK49807.1"/>
    </source>
</evidence>
<dbReference type="PRINTS" id="PR00145">
    <property type="entry name" value="ARGSUCLYASE"/>
</dbReference>
<dbReference type="PANTHER" id="PTHR43814">
    <property type="entry name" value="ARGININOSUCCINATE LYASE"/>
    <property type="match status" value="1"/>
</dbReference>
<keyword evidence="8" id="KW-1185">Reference proteome</keyword>
<dbReference type="NCBIfam" id="TIGR00838">
    <property type="entry name" value="argH"/>
    <property type="match status" value="1"/>
</dbReference>
<dbReference type="UniPathway" id="UPA00068">
    <property type="reaction ID" value="UER00114"/>
</dbReference>
<proteinExistence type="inferred from homology"/>
<dbReference type="InterPro" id="IPR008948">
    <property type="entry name" value="L-Aspartase-like"/>
</dbReference>
<dbReference type="InterPro" id="IPR020557">
    <property type="entry name" value="Fumarate_lyase_CS"/>
</dbReference>
<dbReference type="SUPFAM" id="SSF48557">
    <property type="entry name" value="L-aspartase-like"/>
    <property type="match status" value="1"/>
</dbReference>
<dbReference type="InterPro" id="IPR000362">
    <property type="entry name" value="Fumarate_lyase_fam"/>
</dbReference>
<comment type="caution">
    <text evidence="7">The sequence shown here is derived from an EMBL/GenBank/DDBJ whole genome shotgun (WGS) entry which is preliminary data.</text>
</comment>
<evidence type="ECO:0000313" key="8">
    <source>
        <dbReference type="Proteomes" id="UP000289455"/>
    </source>
</evidence>
<comment type="subcellular location">
    <subcellularLocation>
        <location evidence="5">Cytoplasm</location>
    </subcellularLocation>
</comment>
<dbReference type="InterPro" id="IPR009049">
    <property type="entry name" value="Argininosuccinate_lyase"/>
</dbReference>
<evidence type="ECO:0000256" key="5">
    <source>
        <dbReference type="HAMAP-Rule" id="MF_00006"/>
    </source>
</evidence>
<keyword evidence="5 7" id="KW-0456">Lyase</keyword>
<dbReference type="Gene3D" id="1.20.200.10">
    <property type="entry name" value="Fumarase/aspartase (Central domain)"/>
    <property type="match status" value="1"/>
</dbReference>
<reference evidence="7 8" key="1">
    <citation type="submission" date="2019-01" db="EMBL/GenBank/DDBJ databases">
        <title>Cytophagaceae bacterium strain CAR-16.</title>
        <authorList>
            <person name="Chen W.-M."/>
        </authorList>
    </citation>
    <scope>NUCLEOTIDE SEQUENCE [LARGE SCALE GENOMIC DNA]</scope>
    <source>
        <strain evidence="7 8">CAR-16</strain>
    </source>
</reference>
<dbReference type="InterPro" id="IPR024083">
    <property type="entry name" value="Fumarase/histidase_N"/>
</dbReference>
<dbReference type="EC" id="4.3.2.1" evidence="3 5"/>
<dbReference type="HAMAP" id="MF_00006">
    <property type="entry name" value="Arg_succ_lyase"/>
    <property type="match status" value="1"/>
</dbReference>
<keyword evidence="4 5" id="KW-0055">Arginine biosynthesis</keyword>
<dbReference type="EMBL" id="SDHY01000003">
    <property type="protein sequence ID" value="RXK49807.1"/>
    <property type="molecule type" value="Genomic_DNA"/>
</dbReference>
<dbReference type="AlphaFoldDB" id="A0A4Q1C0D4"/>
<protein>
    <recommendedName>
        <fullName evidence="3 5">Argininosuccinate lyase</fullName>
        <shortName evidence="5">ASAL</shortName>
        <ecNumber evidence="3 5">4.3.2.1</ecNumber>
    </recommendedName>
    <alternativeName>
        <fullName evidence="5">Arginosuccinase</fullName>
    </alternativeName>
</protein>
<dbReference type="PRINTS" id="PR00149">
    <property type="entry name" value="FUMRATELYASE"/>
</dbReference>
<dbReference type="OrthoDB" id="9769623at2"/>
<dbReference type="CDD" id="cd01359">
    <property type="entry name" value="Argininosuccinate_lyase"/>
    <property type="match status" value="1"/>
</dbReference>
<dbReference type="GO" id="GO:0005829">
    <property type="term" value="C:cytosol"/>
    <property type="evidence" value="ECO:0007669"/>
    <property type="project" value="TreeGrafter"/>
</dbReference>
<keyword evidence="5" id="KW-0028">Amino-acid biosynthesis</keyword>
<gene>
    <name evidence="5 7" type="primary">argH</name>
    <name evidence="7" type="ORF">ESB04_06440</name>
</gene>
<dbReference type="Pfam" id="PF00206">
    <property type="entry name" value="Lyase_1"/>
    <property type="match status" value="1"/>
</dbReference>
<dbReference type="RefSeq" id="WP_129026904.1">
    <property type="nucleotide sequence ID" value="NZ_SDHY01000003.1"/>
</dbReference>
<dbReference type="InterPro" id="IPR022761">
    <property type="entry name" value="Fumarate_lyase_N"/>
</dbReference>
<evidence type="ECO:0000256" key="3">
    <source>
        <dbReference type="ARBA" id="ARBA00012338"/>
    </source>
</evidence>
<dbReference type="PROSITE" id="PS00163">
    <property type="entry name" value="FUMARATE_LYASES"/>
    <property type="match status" value="1"/>
</dbReference>
<keyword evidence="5" id="KW-0963">Cytoplasm</keyword>
<dbReference type="Proteomes" id="UP000289455">
    <property type="component" value="Unassembled WGS sequence"/>
</dbReference>
<comment type="similarity">
    <text evidence="5">Belongs to the lyase 1 family. Argininosuccinate lyase subfamily.</text>
</comment>
<name>A0A4Q1C0D4_9BACT</name>
<dbReference type="PANTHER" id="PTHR43814:SF1">
    <property type="entry name" value="ARGININOSUCCINATE LYASE"/>
    <property type="match status" value="1"/>
</dbReference>
<accession>A0A4Q1C0D4</accession>
<evidence type="ECO:0000256" key="4">
    <source>
        <dbReference type="ARBA" id="ARBA00022571"/>
    </source>
</evidence>
<sequence length="447" mass="49950">MAKLWQKANQTTDAKIEKFTIGNDPIYDLQLAHYDVLGSLAHITMLAEVGLLKKEELLPLAKELKVILASIEAGEFEIESGMEDVHSQIEFLLTQKLGDMGKKIHAGRSRNDQVLVDLKLFMRAEIQEIAEAVEQLFQLLIIKSEAHKNDLLPGYTHLQIAMPSSFGLWFGAYAESLVEDVELLEAAFRLANKNPLGSGAGYGSSFPLDRQLTTDLLGFEFPHVNVVNAQLSRGKTEFYLLTAISQIATTLSKLAMDVCLYNSQNFGFIELPDSLTTGSSIMPHKKNPDVAELLRGKANKLKALPNQLQLLTSNLPSGYHREFQLTKELLMPAIDEIKDGLEITRYLVENMKVKSDLLSPEKYDLLFSVEEVNRLVVQGVPFREAYQQVGQMIENNQFDGSQRNIHHTHLGSIGNLGLDQIQAQKNQVFQRFGFDKVNQAIAKLIAG</sequence>